<accession>A0ABV9Z9T9</accession>
<comment type="caution">
    <text evidence="1">The sequence shown here is derived from an EMBL/GenBank/DDBJ whole genome shotgun (WGS) entry which is preliminary data.</text>
</comment>
<keyword evidence="2" id="KW-1185">Reference proteome</keyword>
<protein>
    <submittedName>
        <fullName evidence="1">Dimethylarginine dimethylaminohydrolase family protein</fullName>
    </submittedName>
</protein>
<sequence>MHQHLLVSDTRHFRVEDEINPYMDRARQPDPAAARAEHDALVAAHAAAGRTVEHLASAPGESDMVFTANAALVRGDRAVLGRPPAARAGEIAHVRAWLAARGVVAEDAPYAFSGQGDALALRDDLLLAATGQRTDPRMLGVLAERLDHEVVPLRTVSPEFYDLDLAVGVPDPDGLLAWCPEALDEPSRARVRGLRRRGFTLVEVDLAEARAFALNLVGDGRHVTMTRGAPRLAAALRAHGLTVTELATEQLARSGGGVRCTALTLDVPGTRTAVAA</sequence>
<reference evidence="2" key="1">
    <citation type="journal article" date="2019" name="Int. J. Syst. Evol. Microbiol.">
        <title>The Global Catalogue of Microorganisms (GCM) 10K type strain sequencing project: providing services to taxonomists for standard genome sequencing and annotation.</title>
        <authorList>
            <consortium name="The Broad Institute Genomics Platform"/>
            <consortium name="The Broad Institute Genome Sequencing Center for Infectious Disease"/>
            <person name="Wu L."/>
            <person name="Ma J."/>
        </authorList>
    </citation>
    <scope>NUCLEOTIDE SEQUENCE [LARGE SCALE GENOMIC DNA]</scope>
    <source>
        <strain evidence="2">XZYJ18</strain>
    </source>
</reference>
<evidence type="ECO:0000313" key="1">
    <source>
        <dbReference type="EMBL" id="MFC5137797.1"/>
    </source>
</evidence>
<dbReference type="Pfam" id="PF19420">
    <property type="entry name" value="DDAH_eukar"/>
    <property type="match status" value="1"/>
</dbReference>
<organism evidence="1 2">
    <name type="scientific">Actinomycetospora rhizophila</name>
    <dbReference type="NCBI Taxonomy" id="1416876"/>
    <lineage>
        <taxon>Bacteria</taxon>
        <taxon>Bacillati</taxon>
        <taxon>Actinomycetota</taxon>
        <taxon>Actinomycetes</taxon>
        <taxon>Pseudonocardiales</taxon>
        <taxon>Pseudonocardiaceae</taxon>
        <taxon>Actinomycetospora</taxon>
    </lineage>
</organism>
<evidence type="ECO:0000313" key="2">
    <source>
        <dbReference type="Proteomes" id="UP001596175"/>
    </source>
</evidence>
<name>A0ABV9Z9T9_9PSEU</name>
<dbReference type="Gene3D" id="3.75.10.10">
    <property type="entry name" value="L-arginine/glycine Amidinotransferase, Chain A"/>
    <property type="match status" value="1"/>
</dbReference>
<dbReference type="Proteomes" id="UP001596175">
    <property type="component" value="Unassembled WGS sequence"/>
</dbReference>
<dbReference type="SUPFAM" id="SSF55909">
    <property type="entry name" value="Pentein"/>
    <property type="match status" value="1"/>
</dbReference>
<dbReference type="RefSeq" id="WP_378020004.1">
    <property type="nucleotide sequence ID" value="NZ_JBHSKG010000002.1"/>
</dbReference>
<gene>
    <name evidence="1" type="ORF">ACFPK1_06115</name>
</gene>
<proteinExistence type="predicted"/>
<dbReference type="EMBL" id="JBHSKG010000002">
    <property type="protein sequence ID" value="MFC5137797.1"/>
    <property type="molecule type" value="Genomic_DNA"/>
</dbReference>